<evidence type="ECO:0000313" key="1">
    <source>
        <dbReference type="EMBL" id="MBJ6360509.1"/>
    </source>
</evidence>
<organism evidence="1 2">
    <name type="scientific">Paenibacillus roseus</name>
    <dbReference type="NCBI Taxonomy" id="2798579"/>
    <lineage>
        <taxon>Bacteria</taxon>
        <taxon>Bacillati</taxon>
        <taxon>Bacillota</taxon>
        <taxon>Bacilli</taxon>
        <taxon>Bacillales</taxon>
        <taxon>Paenibacillaceae</taxon>
        <taxon>Paenibacillus</taxon>
    </lineage>
</organism>
<dbReference type="Proteomes" id="UP000640274">
    <property type="component" value="Unassembled WGS sequence"/>
</dbReference>
<evidence type="ECO:0000313" key="2">
    <source>
        <dbReference type="Proteomes" id="UP000640274"/>
    </source>
</evidence>
<sequence length="114" mass="13144">MSKKKRQLYNLSAKVEFSPEAEQCYLQAKNKSDFIRKSIEHYVHHVMPFQFIQKDLDYIKNALNEIKEKGVAVSAALPEKQIEMSSEDNDMEEQIQFTLGNFLNMGALEGGEKN</sequence>
<gene>
    <name evidence="1" type="ORF">JFN88_04115</name>
</gene>
<protein>
    <submittedName>
        <fullName evidence="1">Uncharacterized protein</fullName>
    </submittedName>
</protein>
<accession>A0A934IZF2</accession>
<reference evidence="1" key="1">
    <citation type="submission" date="2020-12" db="EMBL/GenBank/DDBJ databases">
        <authorList>
            <person name="Huq M.A."/>
        </authorList>
    </citation>
    <scope>NUCLEOTIDE SEQUENCE</scope>
    <source>
        <strain evidence="1">MAHUQ-46</strain>
    </source>
</reference>
<name>A0A934IZF2_9BACL</name>
<dbReference type="EMBL" id="JAELUP010000009">
    <property type="protein sequence ID" value="MBJ6360509.1"/>
    <property type="molecule type" value="Genomic_DNA"/>
</dbReference>
<dbReference type="AlphaFoldDB" id="A0A934IZF2"/>
<proteinExistence type="predicted"/>
<comment type="caution">
    <text evidence="1">The sequence shown here is derived from an EMBL/GenBank/DDBJ whole genome shotgun (WGS) entry which is preliminary data.</text>
</comment>
<keyword evidence="2" id="KW-1185">Reference proteome</keyword>